<dbReference type="GO" id="GO:0016829">
    <property type="term" value="F:lyase activity"/>
    <property type="evidence" value="ECO:0007669"/>
    <property type="project" value="UniProtKB-KW"/>
</dbReference>
<comment type="similarity">
    <text evidence="1">Belongs to the CpcT/CpeT biliprotein lyase family.</text>
</comment>
<gene>
    <name evidence="3" type="ORF">RMAR0315_LOCUS8841</name>
    <name evidence="4" type="ORF">RMAR0315_LOCUS8842</name>
</gene>
<dbReference type="PANTHER" id="PTHR35137:SF1">
    <property type="entry name" value="CHROMOPHORE LYASE CRL, CHLOROPLASTIC"/>
    <property type="match status" value="1"/>
</dbReference>
<protein>
    <submittedName>
        <fullName evidence="3">Uncharacterized protein</fullName>
    </submittedName>
</protein>
<reference evidence="3" key="1">
    <citation type="submission" date="2021-01" db="EMBL/GenBank/DDBJ databases">
        <authorList>
            <person name="Corre E."/>
            <person name="Pelletier E."/>
            <person name="Niang G."/>
            <person name="Scheremetjew M."/>
            <person name="Finn R."/>
            <person name="Kale V."/>
            <person name="Holt S."/>
            <person name="Cochrane G."/>
            <person name="Meng A."/>
            <person name="Brown T."/>
            <person name="Cohen L."/>
        </authorList>
    </citation>
    <scope>NUCLEOTIDE SEQUENCE</scope>
    <source>
        <strain evidence="3">UTEX LB 2760</strain>
    </source>
</reference>
<name>A0A6T6MSJ5_9RHOD</name>
<dbReference type="Pfam" id="PF06206">
    <property type="entry name" value="CpeT"/>
    <property type="match status" value="1"/>
</dbReference>
<dbReference type="PANTHER" id="PTHR35137">
    <property type="entry name" value="CHROMOPHORE LYASE CRL, CHLOROPLASTIC"/>
    <property type="match status" value="1"/>
</dbReference>
<proteinExistence type="inferred from homology"/>
<evidence type="ECO:0000256" key="1">
    <source>
        <dbReference type="ARBA" id="ARBA00008206"/>
    </source>
</evidence>
<evidence type="ECO:0000313" key="3">
    <source>
        <dbReference type="EMBL" id="CAD8398849.1"/>
    </source>
</evidence>
<dbReference type="CDD" id="cd16338">
    <property type="entry name" value="CpcT"/>
    <property type="match status" value="1"/>
</dbReference>
<dbReference type="InterPro" id="IPR038672">
    <property type="entry name" value="CpcT/CpeT_sf"/>
</dbReference>
<accession>A0A6T6MSJ5</accession>
<dbReference type="HAMAP" id="MF_01460">
    <property type="entry name" value="Chrphore_lyase_CpxT"/>
    <property type="match status" value="1"/>
</dbReference>
<sequence length="240" mass="26795">MAFGLASGGLGRVQGRGRSEVGRRVAVRMQTAAGPRELAKALCGHWWNREQAVKNASDWSNIHQFHVPIEDGIVNGVGILSESYYDWNFANLEPYLTVVQGLTQHEDGYIVARKYMIEKPIKFRGGTREPERMEFLKPDSVLKPESDEDLKCALHWTYDAETDVWKGITCPGKECKVVRGGVETYVDGSYELGKEQFLSLDVGRSLEADNIVWGSEAGPFDFRKVESFASLVPELDPVAP</sequence>
<evidence type="ECO:0000313" key="4">
    <source>
        <dbReference type="EMBL" id="CAD8398850.1"/>
    </source>
</evidence>
<dbReference type="EMBL" id="HBEK01016208">
    <property type="protein sequence ID" value="CAD8398850.1"/>
    <property type="molecule type" value="Transcribed_RNA"/>
</dbReference>
<keyword evidence="2" id="KW-0456">Lyase</keyword>
<evidence type="ECO:0000256" key="2">
    <source>
        <dbReference type="ARBA" id="ARBA00023239"/>
    </source>
</evidence>
<dbReference type="Gene3D" id="2.40.128.590">
    <property type="entry name" value="CpcT/CpeT domain"/>
    <property type="match status" value="1"/>
</dbReference>
<organism evidence="3">
    <name type="scientific">Rhodosorus marinus</name>
    <dbReference type="NCBI Taxonomy" id="101924"/>
    <lineage>
        <taxon>Eukaryota</taxon>
        <taxon>Rhodophyta</taxon>
        <taxon>Stylonematophyceae</taxon>
        <taxon>Stylonematales</taxon>
        <taxon>Stylonemataceae</taxon>
        <taxon>Rhodosorus</taxon>
    </lineage>
</organism>
<dbReference type="AlphaFoldDB" id="A0A6T6MSJ5"/>
<dbReference type="InterPro" id="IPR010404">
    <property type="entry name" value="CpcT/CpeT"/>
</dbReference>
<dbReference type="EMBL" id="HBEK01016207">
    <property type="protein sequence ID" value="CAD8398849.1"/>
    <property type="molecule type" value="Transcribed_RNA"/>
</dbReference>